<organism evidence="2 3">
    <name type="scientific">Brassica cretica</name>
    <name type="common">Mustard</name>
    <dbReference type="NCBI Taxonomy" id="69181"/>
    <lineage>
        <taxon>Eukaryota</taxon>
        <taxon>Viridiplantae</taxon>
        <taxon>Streptophyta</taxon>
        <taxon>Embryophyta</taxon>
        <taxon>Tracheophyta</taxon>
        <taxon>Spermatophyta</taxon>
        <taxon>Magnoliopsida</taxon>
        <taxon>eudicotyledons</taxon>
        <taxon>Gunneridae</taxon>
        <taxon>Pentapetalae</taxon>
        <taxon>rosids</taxon>
        <taxon>malvids</taxon>
        <taxon>Brassicales</taxon>
        <taxon>Brassicaceae</taxon>
        <taxon>Brassiceae</taxon>
        <taxon>Brassica</taxon>
    </lineage>
</organism>
<evidence type="ECO:0000313" key="3">
    <source>
        <dbReference type="Proteomes" id="UP000712600"/>
    </source>
</evidence>
<reference evidence="2" key="1">
    <citation type="submission" date="2019-12" db="EMBL/GenBank/DDBJ databases">
        <title>Genome sequencing and annotation of Brassica cretica.</title>
        <authorList>
            <person name="Studholme D.J."/>
            <person name="Sarris P."/>
        </authorList>
    </citation>
    <scope>NUCLEOTIDE SEQUENCE</scope>
    <source>
        <strain evidence="2">PFS-109/04</strain>
        <tissue evidence="2">Leaf</tissue>
    </source>
</reference>
<name>A0A8S9QA37_BRACR</name>
<comment type="caution">
    <text evidence="2">The sequence shown here is derived from an EMBL/GenBank/DDBJ whole genome shotgun (WGS) entry which is preliminary data.</text>
</comment>
<accession>A0A8S9QA37</accession>
<sequence>MFSTTMCKRLALRFTQDWVRPQPPLSQNLKSLTGYESENFVEQNNSYNFKFQGSTVFRQGSSLPSISTGAFRSKKRDRNCPPAWGTVFSKPSLPITEPTSECTATPQIGVTPAEGPSGFPPSFPELSEEDQRMAIQYVSHSDDTERRSRIARVRQSIEATPKVQDVMLRITHDINKNKGHVFNYNVQEIGSSVHSRLGKAPASSLPEPQIATGYE</sequence>
<protein>
    <submittedName>
        <fullName evidence="2">Uncharacterized protein</fullName>
    </submittedName>
</protein>
<proteinExistence type="predicted"/>
<feature type="region of interest" description="Disordered" evidence="1">
    <location>
        <begin position="95"/>
        <end position="125"/>
    </location>
</feature>
<feature type="compositionally biased region" description="Polar residues" evidence="1">
    <location>
        <begin position="97"/>
        <end position="108"/>
    </location>
</feature>
<evidence type="ECO:0000256" key="1">
    <source>
        <dbReference type="SAM" id="MobiDB-lite"/>
    </source>
</evidence>
<dbReference type="AlphaFoldDB" id="A0A8S9QA37"/>
<gene>
    <name evidence="2" type="ORF">F2Q69_00019184</name>
</gene>
<dbReference type="Proteomes" id="UP000712600">
    <property type="component" value="Unassembled WGS sequence"/>
</dbReference>
<dbReference type="EMBL" id="QGKX02001290">
    <property type="protein sequence ID" value="KAF3538130.1"/>
    <property type="molecule type" value="Genomic_DNA"/>
</dbReference>
<evidence type="ECO:0000313" key="2">
    <source>
        <dbReference type="EMBL" id="KAF3538130.1"/>
    </source>
</evidence>